<gene>
    <name evidence="1" type="ORF">M9H77_05060</name>
</gene>
<comment type="caution">
    <text evidence="1">The sequence shown here is derived from an EMBL/GenBank/DDBJ whole genome shotgun (WGS) entry which is preliminary data.</text>
</comment>
<protein>
    <submittedName>
        <fullName evidence="1">Uncharacterized protein</fullName>
    </submittedName>
</protein>
<dbReference type="EMBL" id="CM044701">
    <property type="protein sequence ID" value="KAI5683832.1"/>
    <property type="molecule type" value="Genomic_DNA"/>
</dbReference>
<proteinExistence type="predicted"/>
<sequence length="544" mass="60590">MVWGLFPIEPLPGEDEYYFFNKGTYKVGRKGCDIIINKDKGVSRIHAEILIDEMVSFDPQRQSSDIPSKVRIRDCSKYGTFINKNTGSKEKIHEYPDKETMLKDGDLISFGTGTATYRFSFVPIIFLSHSSETHQDKILSIGACVTQNWSMKCTHVLVDDSMPLKEELVDAIVAKKPFVVHNWVELIAGKNVSTEIPSCYSYTPNLMLDGVSVKVTDPQSRENCLKGYTFSLESRNKYKLKDRLQSLLEVGGGKVVSVEDFCIDSQGVEEGTRLIARVIPRGSNNNLPCPRNISSLPIVNEMDLISAVLSGHMDPSIIVSPPVLVTSSCSTDETVVADSDAETESASSMKDVHMITEHESREETVIHVTESDSKEDIAVVIANSGEHEVKEEIACESSALKSSEGGVFTGLRDKGADMRRKYEKIEEAEYGNADIIFSQDLIVRDSNLTASSTRFSADAPVLNFKRFRKMSAPSGNSFDTLISFSKNPYKESDYGNDEVAESIKEEKKRKQLEAMAEDLFNNEKGRRKGAAGSIRDLFARKKLW</sequence>
<accession>A0ACC0CG69</accession>
<organism evidence="1 2">
    <name type="scientific">Catharanthus roseus</name>
    <name type="common">Madagascar periwinkle</name>
    <name type="synonym">Vinca rosea</name>
    <dbReference type="NCBI Taxonomy" id="4058"/>
    <lineage>
        <taxon>Eukaryota</taxon>
        <taxon>Viridiplantae</taxon>
        <taxon>Streptophyta</taxon>
        <taxon>Embryophyta</taxon>
        <taxon>Tracheophyta</taxon>
        <taxon>Spermatophyta</taxon>
        <taxon>Magnoliopsida</taxon>
        <taxon>eudicotyledons</taxon>
        <taxon>Gunneridae</taxon>
        <taxon>Pentapetalae</taxon>
        <taxon>asterids</taxon>
        <taxon>lamiids</taxon>
        <taxon>Gentianales</taxon>
        <taxon>Apocynaceae</taxon>
        <taxon>Rauvolfioideae</taxon>
        <taxon>Vinceae</taxon>
        <taxon>Catharanthinae</taxon>
        <taxon>Catharanthus</taxon>
    </lineage>
</organism>
<reference evidence="2" key="1">
    <citation type="journal article" date="2023" name="Nat. Plants">
        <title>Single-cell RNA sequencing provides a high-resolution roadmap for understanding the multicellular compartmentation of specialized metabolism.</title>
        <authorList>
            <person name="Sun S."/>
            <person name="Shen X."/>
            <person name="Li Y."/>
            <person name="Li Y."/>
            <person name="Wang S."/>
            <person name="Li R."/>
            <person name="Zhang H."/>
            <person name="Shen G."/>
            <person name="Guo B."/>
            <person name="Wei J."/>
            <person name="Xu J."/>
            <person name="St-Pierre B."/>
            <person name="Chen S."/>
            <person name="Sun C."/>
        </authorList>
    </citation>
    <scope>NUCLEOTIDE SEQUENCE [LARGE SCALE GENOMIC DNA]</scope>
</reference>
<name>A0ACC0CG69_CATRO</name>
<dbReference type="Proteomes" id="UP001060085">
    <property type="component" value="Linkage Group LG01"/>
</dbReference>
<evidence type="ECO:0000313" key="1">
    <source>
        <dbReference type="EMBL" id="KAI5683832.1"/>
    </source>
</evidence>
<keyword evidence="2" id="KW-1185">Reference proteome</keyword>
<evidence type="ECO:0000313" key="2">
    <source>
        <dbReference type="Proteomes" id="UP001060085"/>
    </source>
</evidence>